<dbReference type="AlphaFoldDB" id="A0AAW0QB68"/>
<evidence type="ECO:0000256" key="1">
    <source>
        <dbReference type="SAM" id="MobiDB-lite"/>
    </source>
</evidence>
<keyword evidence="2" id="KW-1133">Transmembrane helix</keyword>
<proteinExistence type="predicted"/>
<organism evidence="3 4">
    <name type="scientific">Apiospora kogelbergensis</name>
    <dbReference type="NCBI Taxonomy" id="1337665"/>
    <lineage>
        <taxon>Eukaryota</taxon>
        <taxon>Fungi</taxon>
        <taxon>Dikarya</taxon>
        <taxon>Ascomycota</taxon>
        <taxon>Pezizomycotina</taxon>
        <taxon>Sordariomycetes</taxon>
        <taxon>Xylariomycetidae</taxon>
        <taxon>Amphisphaeriales</taxon>
        <taxon>Apiosporaceae</taxon>
        <taxon>Apiospora</taxon>
    </lineage>
</organism>
<evidence type="ECO:0000313" key="4">
    <source>
        <dbReference type="Proteomes" id="UP001392437"/>
    </source>
</evidence>
<dbReference type="PANTHER" id="PTHR39466:SF1">
    <property type="entry name" value="RGS DOMAIN-CONTAINING PROTEIN"/>
    <property type="match status" value="1"/>
</dbReference>
<keyword evidence="2" id="KW-0812">Transmembrane</keyword>
<protein>
    <recommendedName>
        <fullName evidence="5">RGS domain-containing protein</fullName>
    </recommendedName>
</protein>
<dbReference type="Gene3D" id="1.10.167.10">
    <property type="entry name" value="Regulator of G-protein Signalling 4, domain 2"/>
    <property type="match status" value="1"/>
</dbReference>
<feature type="region of interest" description="Disordered" evidence="1">
    <location>
        <begin position="115"/>
        <end position="144"/>
    </location>
</feature>
<accession>A0AAW0QB68</accession>
<reference evidence="3 4" key="1">
    <citation type="submission" date="2023-01" db="EMBL/GenBank/DDBJ databases">
        <title>Analysis of 21 Apiospora genomes using comparative genomics revels a genus with tremendous synthesis potential of carbohydrate active enzymes and secondary metabolites.</title>
        <authorList>
            <person name="Sorensen T."/>
        </authorList>
    </citation>
    <scope>NUCLEOTIDE SEQUENCE [LARGE SCALE GENOMIC DNA]</scope>
    <source>
        <strain evidence="3 4">CBS 117206</strain>
    </source>
</reference>
<keyword evidence="4" id="KW-1185">Reference proteome</keyword>
<dbReference type="SUPFAM" id="SSF48097">
    <property type="entry name" value="Regulator of G-protein signaling, RGS"/>
    <property type="match status" value="1"/>
</dbReference>
<feature type="transmembrane region" description="Helical" evidence="2">
    <location>
        <begin position="355"/>
        <end position="376"/>
    </location>
</feature>
<dbReference type="InterPro" id="IPR044926">
    <property type="entry name" value="RGS_subdomain_2"/>
</dbReference>
<gene>
    <name evidence="3" type="ORF">PG999_013221</name>
</gene>
<evidence type="ECO:0000313" key="3">
    <source>
        <dbReference type="EMBL" id="KAK8097277.1"/>
    </source>
</evidence>
<sequence>MRLPSFLTWYKKPEYRDIKEYSNAIVSGRRSLSPDGRGKISVPRSLALERVLANKTCSPLSLYDFYMYLKYIEYSPENLEFYIWFKNYEKNYQNSTAGKGDNGLHLIDSATSLTEEKINGDDSSVDTKEPNYDPEIGREPPTKPACHVQSQLTNTSLTHAATETLEKIAQLISPENKCSHGKVCVHTNMDRHVHGEDEDEQELKEAPANLRAAKALSWQQAMRPTGAGGLIPEHDRNHRAELSAVVQTFLLPGARSELNIAPIMREHAVQALRTSSDPACLKPVADHVYGLLRNCSHRNFVRLGVSNGTFETLCMATSLGIALTLAGFLTALLLAFTPREGAHSRADVLAAWPMWWVGISLILSGLRGSCFFLLLFSRRQPLPWERYDDNPAILSEHARKSRFMRFVSRMMIFDRKWKVQDQHLRNLQRKIVTQSLIGGAIFASFGVLIFVFLPVWREHL</sequence>
<feature type="transmembrane region" description="Helical" evidence="2">
    <location>
        <begin position="435"/>
        <end position="456"/>
    </location>
</feature>
<name>A0AAW0QB68_9PEZI</name>
<dbReference type="Proteomes" id="UP001392437">
    <property type="component" value="Unassembled WGS sequence"/>
</dbReference>
<evidence type="ECO:0008006" key="5">
    <source>
        <dbReference type="Google" id="ProtNLM"/>
    </source>
</evidence>
<feature type="compositionally biased region" description="Basic and acidic residues" evidence="1">
    <location>
        <begin position="115"/>
        <end position="141"/>
    </location>
</feature>
<evidence type="ECO:0000256" key="2">
    <source>
        <dbReference type="SAM" id="Phobius"/>
    </source>
</evidence>
<comment type="caution">
    <text evidence="3">The sequence shown here is derived from an EMBL/GenBank/DDBJ whole genome shotgun (WGS) entry which is preliminary data.</text>
</comment>
<keyword evidence="2" id="KW-0472">Membrane</keyword>
<feature type="transmembrane region" description="Helical" evidence="2">
    <location>
        <begin position="312"/>
        <end position="335"/>
    </location>
</feature>
<dbReference type="PANTHER" id="PTHR39466">
    <property type="entry name" value="RGS DOMAIN-CONTAINING PROTEIN"/>
    <property type="match status" value="1"/>
</dbReference>
<dbReference type="EMBL" id="JAQQWP010000010">
    <property type="protein sequence ID" value="KAK8097277.1"/>
    <property type="molecule type" value="Genomic_DNA"/>
</dbReference>
<dbReference type="InterPro" id="IPR036305">
    <property type="entry name" value="RGS_sf"/>
</dbReference>